<keyword evidence="2" id="KW-1003">Cell membrane</keyword>
<dbReference type="RefSeq" id="WP_084149225.1">
    <property type="nucleotide sequence ID" value="NZ_CP040635.1"/>
</dbReference>
<evidence type="ECO:0000256" key="4">
    <source>
        <dbReference type="ARBA" id="ARBA00022989"/>
    </source>
</evidence>
<dbReference type="PANTHER" id="PTHR30561:SF9">
    <property type="entry name" value="4-AMINO-4-DEOXY-L-ARABINOSE-PHOSPHOUNDECAPRENOL FLIPPASE SUBUNIT ARNF-RELATED"/>
    <property type="match status" value="1"/>
</dbReference>
<protein>
    <submittedName>
        <fullName evidence="7">EamA-like transporter family</fullName>
    </submittedName>
</protein>
<dbReference type="Gene3D" id="1.10.3730.20">
    <property type="match status" value="1"/>
</dbReference>
<name>A0A448P2J8_9ACTN</name>
<accession>A0A448P2J8</accession>
<evidence type="ECO:0000256" key="2">
    <source>
        <dbReference type="ARBA" id="ARBA00022475"/>
    </source>
</evidence>
<keyword evidence="3 6" id="KW-0812">Transmembrane</keyword>
<feature type="transmembrane region" description="Helical" evidence="6">
    <location>
        <begin position="74"/>
        <end position="94"/>
    </location>
</feature>
<dbReference type="GO" id="GO:0005886">
    <property type="term" value="C:plasma membrane"/>
    <property type="evidence" value="ECO:0007669"/>
    <property type="project" value="UniProtKB-SubCell"/>
</dbReference>
<evidence type="ECO:0000313" key="8">
    <source>
        <dbReference type="Proteomes" id="UP000277858"/>
    </source>
</evidence>
<dbReference type="GeneID" id="82885369"/>
<organism evidence="7 8">
    <name type="scientific">Acidipropionibacterium jensenii</name>
    <dbReference type="NCBI Taxonomy" id="1749"/>
    <lineage>
        <taxon>Bacteria</taxon>
        <taxon>Bacillati</taxon>
        <taxon>Actinomycetota</taxon>
        <taxon>Actinomycetes</taxon>
        <taxon>Propionibacteriales</taxon>
        <taxon>Propionibacteriaceae</taxon>
        <taxon>Acidipropionibacterium</taxon>
    </lineage>
</organism>
<gene>
    <name evidence="7" type="ORF">NCTC13652_02664</name>
</gene>
<evidence type="ECO:0000256" key="3">
    <source>
        <dbReference type="ARBA" id="ARBA00022692"/>
    </source>
</evidence>
<evidence type="ECO:0000256" key="5">
    <source>
        <dbReference type="ARBA" id="ARBA00023136"/>
    </source>
</evidence>
<dbReference type="STRING" id="1122997.GCA_000425285_00583"/>
<dbReference type="Proteomes" id="UP000277858">
    <property type="component" value="Chromosome"/>
</dbReference>
<feature type="transmembrane region" description="Helical" evidence="6">
    <location>
        <begin position="12"/>
        <end position="37"/>
    </location>
</feature>
<keyword evidence="8" id="KW-1185">Reference proteome</keyword>
<dbReference type="InterPro" id="IPR000390">
    <property type="entry name" value="Small_drug/metabolite_transptr"/>
</dbReference>
<evidence type="ECO:0000256" key="6">
    <source>
        <dbReference type="SAM" id="Phobius"/>
    </source>
</evidence>
<keyword evidence="4 6" id="KW-1133">Transmembrane helix</keyword>
<dbReference type="SUPFAM" id="SSF103481">
    <property type="entry name" value="Multidrug resistance efflux transporter EmrE"/>
    <property type="match status" value="1"/>
</dbReference>
<evidence type="ECO:0000256" key="1">
    <source>
        <dbReference type="ARBA" id="ARBA00004651"/>
    </source>
</evidence>
<reference evidence="7 8" key="1">
    <citation type="submission" date="2018-12" db="EMBL/GenBank/DDBJ databases">
        <authorList>
            <consortium name="Pathogen Informatics"/>
        </authorList>
    </citation>
    <scope>NUCLEOTIDE SEQUENCE [LARGE SCALE GENOMIC DNA]</scope>
    <source>
        <strain evidence="7 8">NCTC13652</strain>
    </source>
</reference>
<dbReference type="InterPro" id="IPR037185">
    <property type="entry name" value="EmrE-like"/>
</dbReference>
<evidence type="ECO:0000313" key="7">
    <source>
        <dbReference type="EMBL" id="VEI04432.1"/>
    </source>
</evidence>
<dbReference type="PANTHER" id="PTHR30561">
    <property type="entry name" value="SMR FAMILY PROTON-DEPENDENT DRUG EFFLUX TRANSPORTER SUGE"/>
    <property type="match status" value="1"/>
</dbReference>
<dbReference type="AlphaFoldDB" id="A0A448P2J8"/>
<dbReference type="GO" id="GO:0022857">
    <property type="term" value="F:transmembrane transporter activity"/>
    <property type="evidence" value="ECO:0007669"/>
    <property type="project" value="InterPro"/>
</dbReference>
<comment type="subcellular location">
    <subcellularLocation>
        <location evidence="1">Cell membrane</location>
        <topology evidence="1">Multi-pass membrane protein</topology>
    </subcellularLocation>
</comment>
<feature type="transmembrane region" description="Helical" evidence="6">
    <location>
        <begin position="100"/>
        <end position="117"/>
    </location>
</feature>
<sequence>MAESERIGRQASGAATAPIGIILMVVSSLFTCTGQLMWKLAATGRAAEIVIGFGCYGVGALLMLIAYRFGELSVLQPILGLSYVLSLLAGWTWLGEQITAGRVIGVAAVVAGVAMVARSAR</sequence>
<dbReference type="EMBL" id="LR134473">
    <property type="protein sequence ID" value="VEI04432.1"/>
    <property type="molecule type" value="Genomic_DNA"/>
</dbReference>
<proteinExistence type="predicted"/>
<feature type="transmembrane region" description="Helical" evidence="6">
    <location>
        <begin position="49"/>
        <end position="67"/>
    </location>
</feature>
<keyword evidence="5 6" id="KW-0472">Membrane</keyword>